<feature type="compositionally biased region" description="Polar residues" evidence="7">
    <location>
        <begin position="1"/>
        <end position="18"/>
    </location>
</feature>
<dbReference type="PANTHER" id="PTHR11453:SF38">
    <property type="entry name" value="ANION TRANSPORTER (EUROFUNG)"/>
    <property type="match status" value="1"/>
</dbReference>
<dbReference type="PANTHER" id="PTHR11453">
    <property type="entry name" value="ANION EXCHANGE PROTEIN"/>
    <property type="match status" value="1"/>
</dbReference>
<dbReference type="Gene3D" id="1.10.287.570">
    <property type="entry name" value="Helical hairpin bin"/>
    <property type="match status" value="1"/>
</dbReference>
<evidence type="ECO:0000313" key="11">
    <source>
        <dbReference type="Proteomes" id="UP000297452"/>
    </source>
</evidence>
<evidence type="ECO:0000259" key="9">
    <source>
        <dbReference type="Pfam" id="PF00955"/>
    </source>
</evidence>
<dbReference type="GO" id="GO:0005886">
    <property type="term" value="C:plasma membrane"/>
    <property type="evidence" value="ECO:0007669"/>
    <property type="project" value="TreeGrafter"/>
</dbReference>
<keyword evidence="3" id="KW-0926">Vacuole</keyword>
<evidence type="ECO:0000313" key="10">
    <source>
        <dbReference type="EMBL" id="TGO61379.1"/>
    </source>
</evidence>
<accession>A0A4Z1II89</accession>
<evidence type="ECO:0000256" key="8">
    <source>
        <dbReference type="SAM" id="Phobius"/>
    </source>
</evidence>
<proteinExistence type="inferred from homology"/>
<evidence type="ECO:0000256" key="1">
    <source>
        <dbReference type="ARBA" id="ARBA00004128"/>
    </source>
</evidence>
<dbReference type="FunFam" id="1.10.287.570:FF:000003">
    <property type="entry name" value="Anion exchange family protein"/>
    <property type="match status" value="1"/>
</dbReference>
<dbReference type="GO" id="GO:0005452">
    <property type="term" value="F:solute:inorganic anion antiporter activity"/>
    <property type="evidence" value="ECO:0007669"/>
    <property type="project" value="InterPro"/>
</dbReference>
<keyword evidence="5 8" id="KW-1133">Transmembrane helix</keyword>
<keyword evidence="11" id="KW-1185">Reference proteome</keyword>
<feature type="domain" description="Bicarbonate transporter-like transmembrane" evidence="9">
    <location>
        <begin position="71"/>
        <end position="170"/>
    </location>
</feature>
<comment type="subcellular location">
    <subcellularLocation>
        <location evidence="1">Vacuole membrane</location>
        <topology evidence="1">Multi-pass membrane protein</topology>
    </subcellularLocation>
</comment>
<gene>
    <name evidence="10" type="ORF">BOTNAR_0130g00320</name>
</gene>
<dbReference type="GO" id="GO:0005774">
    <property type="term" value="C:vacuolar membrane"/>
    <property type="evidence" value="ECO:0007669"/>
    <property type="project" value="UniProtKB-SubCell"/>
</dbReference>
<dbReference type="GO" id="GO:0006820">
    <property type="term" value="P:monoatomic anion transport"/>
    <property type="evidence" value="ECO:0007669"/>
    <property type="project" value="InterPro"/>
</dbReference>
<sequence>MQRSNATSVDGLSSSGPDYSTGDIATGKLPSEEKMCFDSQQQNSNSSQHSDNYRFDDSTGWRRFRMLRPGLGMYHDIRRRLPYYQSDISDTVTYRTVASTVRMYFVNLLPALAYTLDMNRRTGGFYGINEALFSSALAAMVFSTISAQPLTIVGITGLISLFNYTIYDIIKM</sequence>
<evidence type="ECO:0000256" key="3">
    <source>
        <dbReference type="ARBA" id="ARBA00022554"/>
    </source>
</evidence>
<reference evidence="10 11" key="1">
    <citation type="submission" date="2017-12" db="EMBL/GenBank/DDBJ databases">
        <title>Comparative genomics of Botrytis spp.</title>
        <authorList>
            <person name="Valero-Jimenez C.A."/>
            <person name="Tapia P."/>
            <person name="Veloso J."/>
            <person name="Silva-Moreno E."/>
            <person name="Staats M."/>
            <person name="Valdes J.H."/>
            <person name="Van Kan J.A.L."/>
        </authorList>
    </citation>
    <scope>NUCLEOTIDE SEQUENCE [LARGE SCALE GENOMIC DNA]</scope>
    <source>
        <strain evidence="10 11">MUCL2120</strain>
    </source>
</reference>
<evidence type="ECO:0000256" key="4">
    <source>
        <dbReference type="ARBA" id="ARBA00022692"/>
    </source>
</evidence>
<dbReference type="STRING" id="278944.A0A4Z1II89"/>
<comment type="caution">
    <text evidence="10">The sequence shown here is derived from an EMBL/GenBank/DDBJ whole genome shotgun (WGS) entry which is preliminary data.</text>
</comment>
<feature type="transmembrane region" description="Helical" evidence="8">
    <location>
        <begin position="125"/>
        <end position="145"/>
    </location>
</feature>
<name>A0A4Z1II89_9HELO</name>
<keyword evidence="6 8" id="KW-0472">Membrane</keyword>
<dbReference type="GO" id="GO:0050801">
    <property type="term" value="P:monoatomic ion homeostasis"/>
    <property type="evidence" value="ECO:0007669"/>
    <property type="project" value="TreeGrafter"/>
</dbReference>
<evidence type="ECO:0000256" key="2">
    <source>
        <dbReference type="ARBA" id="ARBA00010993"/>
    </source>
</evidence>
<dbReference type="Proteomes" id="UP000297452">
    <property type="component" value="Unassembled WGS sequence"/>
</dbReference>
<keyword evidence="4 8" id="KW-0812">Transmembrane</keyword>
<dbReference type="AlphaFoldDB" id="A0A4Z1II89"/>
<protein>
    <recommendedName>
        <fullName evidence="9">Bicarbonate transporter-like transmembrane domain-containing protein</fullName>
    </recommendedName>
</protein>
<evidence type="ECO:0000256" key="7">
    <source>
        <dbReference type="SAM" id="MobiDB-lite"/>
    </source>
</evidence>
<feature type="region of interest" description="Disordered" evidence="7">
    <location>
        <begin position="1"/>
        <end position="52"/>
    </location>
</feature>
<dbReference type="Pfam" id="PF00955">
    <property type="entry name" value="HCO3_cotransp"/>
    <property type="match status" value="1"/>
</dbReference>
<dbReference type="OrthoDB" id="1735926at2759"/>
<dbReference type="GO" id="GO:0046713">
    <property type="term" value="P:borate transport"/>
    <property type="evidence" value="ECO:0007669"/>
    <property type="project" value="TreeGrafter"/>
</dbReference>
<comment type="similarity">
    <text evidence="2">Belongs to the anion exchanger (TC 2.A.31) family.</text>
</comment>
<evidence type="ECO:0000256" key="6">
    <source>
        <dbReference type="ARBA" id="ARBA00023136"/>
    </source>
</evidence>
<feature type="compositionally biased region" description="Low complexity" evidence="7">
    <location>
        <begin position="39"/>
        <end position="48"/>
    </location>
</feature>
<feature type="transmembrane region" description="Helical" evidence="8">
    <location>
        <begin position="151"/>
        <end position="170"/>
    </location>
</feature>
<dbReference type="EMBL" id="PQXJ01000130">
    <property type="protein sequence ID" value="TGO61379.1"/>
    <property type="molecule type" value="Genomic_DNA"/>
</dbReference>
<organism evidence="10 11">
    <name type="scientific">Botryotinia narcissicola</name>
    <dbReference type="NCBI Taxonomy" id="278944"/>
    <lineage>
        <taxon>Eukaryota</taxon>
        <taxon>Fungi</taxon>
        <taxon>Dikarya</taxon>
        <taxon>Ascomycota</taxon>
        <taxon>Pezizomycotina</taxon>
        <taxon>Leotiomycetes</taxon>
        <taxon>Helotiales</taxon>
        <taxon>Sclerotiniaceae</taxon>
        <taxon>Botryotinia</taxon>
    </lineage>
</organism>
<dbReference type="InterPro" id="IPR003020">
    <property type="entry name" value="HCO3_transpt_euk"/>
</dbReference>
<evidence type="ECO:0000256" key="5">
    <source>
        <dbReference type="ARBA" id="ARBA00022989"/>
    </source>
</evidence>
<dbReference type="InterPro" id="IPR011531">
    <property type="entry name" value="HCO3_transpt-like_TM_dom"/>
</dbReference>